<keyword evidence="3" id="KW-1185">Reference proteome</keyword>
<dbReference type="EMBL" id="VSRR010134157">
    <property type="protein sequence ID" value="MPD03004.1"/>
    <property type="molecule type" value="Genomic_DNA"/>
</dbReference>
<feature type="transmembrane region" description="Helical" evidence="1">
    <location>
        <begin position="6"/>
        <end position="24"/>
    </location>
</feature>
<dbReference type="AlphaFoldDB" id="A0A5B7K8Q2"/>
<name>A0A5B7K8Q2_PORTR</name>
<evidence type="ECO:0000256" key="1">
    <source>
        <dbReference type="SAM" id="Phobius"/>
    </source>
</evidence>
<gene>
    <name evidence="2" type="ORF">E2C01_098617</name>
</gene>
<keyword evidence="1" id="KW-0472">Membrane</keyword>
<accession>A0A5B7K8Q2</accession>
<evidence type="ECO:0000313" key="2">
    <source>
        <dbReference type="EMBL" id="MPD03004.1"/>
    </source>
</evidence>
<comment type="caution">
    <text evidence="2">The sequence shown here is derived from an EMBL/GenBank/DDBJ whole genome shotgun (WGS) entry which is preliminary data.</text>
</comment>
<evidence type="ECO:0000313" key="3">
    <source>
        <dbReference type="Proteomes" id="UP000324222"/>
    </source>
</evidence>
<keyword evidence="1" id="KW-0812">Transmembrane</keyword>
<proteinExistence type="predicted"/>
<keyword evidence="1" id="KW-1133">Transmembrane helix</keyword>
<reference evidence="2 3" key="1">
    <citation type="submission" date="2019-05" db="EMBL/GenBank/DDBJ databases">
        <title>Another draft genome of Portunus trituberculatus and its Hox gene families provides insights of decapod evolution.</title>
        <authorList>
            <person name="Jeong J.-H."/>
            <person name="Song I."/>
            <person name="Kim S."/>
            <person name="Choi T."/>
            <person name="Kim D."/>
            <person name="Ryu S."/>
            <person name="Kim W."/>
        </authorList>
    </citation>
    <scope>NUCLEOTIDE SEQUENCE [LARGE SCALE GENOMIC DNA]</scope>
    <source>
        <tissue evidence="2">Muscle</tissue>
    </source>
</reference>
<protein>
    <submittedName>
        <fullName evidence="2">Uncharacterized protein</fullName>
    </submittedName>
</protein>
<sequence length="126" mass="13252">MVVMVVVVVVVVVGAGVIVLVVLGNQPREKVAKLHSIAGSLYAQAFPFSTNTGTPYRLQRMSTFRYCRVPGAAAGVGAGASLAEGTEGRNGFYACQARSKGATNTLFSLMFLTATSQRTSVTYLSQ</sequence>
<organism evidence="2 3">
    <name type="scientific">Portunus trituberculatus</name>
    <name type="common">Swimming crab</name>
    <name type="synonym">Neptunus trituberculatus</name>
    <dbReference type="NCBI Taxonomy" id="210409"/>
    <lineage>
        <taxon>Eukaryota</taxon>
        <taxon>Metazoa</taxon>
        <taxon>Ecdysozoa</taxon>
        <taxon>Arthropoda</taxon>
        <taxon>Crustacea</taxon>
        <taxon>Multicrustacea</taxon>
        <taxon>Malacostraca</taxon>
        <taxon>Eumalacostraca</taxon>
        <taxon>Eucarida</taxon>
        <taxon>Decapoda</taxon>
        <taxon>Pleocyemata</taxon>
        <taxon>Brachyura</taxon>
        <taxon>Eubrachyura</taxon>
        <taxon>Portunoidea</taxon>
        <taxon>Portunidae</taxon>
        <taxon>Portuninae</taxon>
        <taxon>Portunus</taxon>
    </lineage>
</organism>
<dbReference type="Proteomes" id="UP000324222">
    <property type="component" value="Unassembled WGS sequence"/>
</dbReference>